<reference evidence="2" key="2">
    <citation type="submission" date="2021-04" db="EMBL/GenBank/DDBJ databases">
        <authorList>
            <person name="Gilroy R."/>
        </authorList>
    </citation>
    <scope>NUCLEOTIDE SEQUENCE</scope>
    <source>
        <strain evidence="2">CHK179-7159</strain>
    </source>
</reference>
<sequence length="246" mass="27454">MKLPVAVQLYSLRHEMEHDFVGILEKVAELGLDGVEFAGFGGLSAEELKGHLDRLGLVPVSTHTGWKDLVERYDETIAYHRTIGCKNIVIPGYGFPDEEAYATAVKIFNEIGRKLKADGFSFYYHNHGHEFTAKIHGKYIMEGLLEDCREVDLLPEIDTYWAHEAGIDPAAFIRAHKPPLIHLKDGNGGNDLTAIGEGKNTITEILDAAVETGVQWVIIENDDPKPDGITDLARSMENLKNKFHFN</sequence>
<organism evidence="2 3">
    <name type="scientific">Candidatus Eisenbergiella merdipullorum</name>
    <dbReference type="NCBI Taxonomy" id="2838553"/>
    <lineage>
        <taxon>Bacteria</taxon>
        <taxon>Bacillati</taxon>
        <taxon>Bacillota</taxon>
        <taxon>Clostridia</taxon>
        <taxon>Lachnospirales</taxon>
        <taxon>Lachnospiraceae</taxon>
        <taxon>Eisenbergiella</taxon>
    </lineage>
</organism>
<gene>
    <name evidence="2" type="ORF">H9717_05950</name>
</gene>
<evidence type="ECO:0000259" key="1">
    <source>
        <dbReference type="Pfam" id="PF01261"/>
    </source>
</evidence>
<dbReference type="PANTHER" id="PTHR12110">
    <property type="entry name" value="HYDROXYPYRUVATE ISOMERASE"/>
    <property type="match status" value="1"/>
</dbReference>
<name>A0A9D2I6V6_9FIRM</name>
<comment type="caution">
    <text evidence="2">The sequence shown here is derived from an EMBL/GenBank/DDBJ whole genome shotgun (WGS) entry which is preliminary data.</text>
</comment>
<dbReference type="InterPro" id="IPR036237">
    <property type="entry name" value="Xyl_isomerase-like_sf"/>
</dbReference>
<protein>
    <submittedName>
        <fullName evidence="2">Sugar phosphate isomerase/epimerase</fullName>
    </submittedName>
</protein>
<dbReference type="EMBL" id="DWYY01000061">
    <property type="protein sequence ID" value="HJA92643.1"/>
    <property type="molecule type" value="Genomic_DNA"/>
</dbReference>
<dbReference type="GO" id="GO:0016853">
    <property type="term" value="F:isomerase activity"/>
    <property type="evidence" value="ECO:0007669"/>
    <property type="project" value="UniProtKB-KW"/>
</dbReference>
<accession>A0A9D2I6V6</accession>
<feature type="domain" description="Xylose isomerase-like TIM barrel" evidence="1">
    <location>
        <begin position="24"/>
        <end position="238"/>
    </location>
</feature>
<dbReference type="Gene3D" id="3.20.20.150">
    <property type="entry name" value="Divalent-metal-dependent TIM barrel enzymes"/>
    <property type="match status" value="1"/>
</dbReference>
<reference evidence="2" key="1">
    <citation type="journal article" date="2021" name="PeerJ">
        <title>Extensive microbial diversity within the chicken gut microbiome revealed by metagenomics and culture.</title>
        <authorList>
            <person name="Gilroy R."/>
            <person name="Ravi A."/>
            <person name="Getino M."/>
            <person name="Pursley I."/>
            <person name="Horton D.L."/>
            <person name="Alikhan N.F."/>
            <person name="Baker D."/>
            <person name="Gharbi K."/>
            <person name="Hall N."/>
            <person name="Watson M."/>
            <person name="Adriaenssens E.M."/>
            <person name="Foster-Nyarko E."/>
            <person name="Jarju S."/>
            <person name="Secka A."/>
            <person name="Antonio M."/>
            <person name="Oren A."/>
            <person name="Chaudhuri R.R."/>
            <person name="La Ragione R."/>
            <person name="Hildebrand F."/>
            <person name="Pallen M.J."/>
        </authorList>
    </citation>
    <scope>NUCLEOTIDE SEQUENCE</scope>
    <source>
        <strain evidence="2">CHK179-7159</strain>
    </source>
</reference>
<dbReference type="InterPro" id="IPR013022">
    <property type="entry name" value="Xyl_isomerase-like_TIM-brl"/>
</dbReference>
<dbReference type="Pfam" id="PF01261">
    <property type="entry name" value="AP_endonuc_2"/>
    <property type="match status" value="1"/>
</dbReference>
<dbReference type="Proteomes" id="UP000886858">
    <property type="component" value="Unassembled WGS sequence"/>
</dbReference>
<dbReference type="InterPro" id="IPR050312">
    <property type="entry name" value="IolE/XylAMocC-like"/>
</dbReference>
<dbReference type="SUPFAM" id="SSF51658">
    <property type="entry name" value="Xylose isomerase-like"/>
    <property type="match status" value="1"/>
</dbReference>
<evidence type="ECO:0000313" key="3">
    <source>
        <dbReference type="Proteomes" id="UP000886858"/>
    </source>
</evidence>
<dbReference type="PANTHER" id="PTHR12110:SF41">
    <property type="entry name" value="INOSOSE DEHYDRATASE"/>
    <property type="match status" value="1"/>
</dbReference>
<proteinExistence type="predicted"/>
<keyword evidence="2" id="KW-0413">Isomerase</keyword>
<evidence type="ECO:0000313" key="2">
    <source>
        <dbReference type="EMBL" id="HJA92643.1"/>
    </source>
</evidence>
<dbReference type="AlphaFoldDB" id="A0A9D2I6V6"/>